<dbReference type="InterPro" id="IPR001387">
    <property type="entry name" value="Cro/C1-type_HTH"/>
</dbReference>
<evidence type="ECO:0000259" key="2">
    <source>
        <dbReference type="PROSITE" id="PS50943"/>
    </source>
</evidence>
<dbReference type="PANTHER" id="PTHR46558:SF4">
    <property type="entry name" value="DNA-BIDING PHAGE PROTEIN"/>
    <property type="match status" value="1"/>
</dbReference>
<evidence type="ECO:0000256" key="1">
    <source>
        <dbReference type="ARBA" id="ARBA00023125"/>
    </source>
</evidence>
<dbReference type="PANTHER" id="PTHR46558">
    <property type="entry name" value="TRACRIPTIONAL REGULATORY PROTEIN-RELATED-RELATED"/>
    <property type="match status" value="1"/>
</dbReference>
<reference evidence="3" key="1">
    <citation type="journal article" date="2021" name="Proc. Natl. Acad. Sci. U.S.A.">
        <title>A Catalog of Tens of Thousands of Viruses from Human Metagenomes Reveals Hidden Associations with Chronic Diseases.</title>
        <authorList>
            <person name="Tisza M.J."/>
            <person name="Buck C.B."/>
        </authorList>
    </citation>
    <scope>NUCLEOTIDE SEQUENCE</scope>
    <source>
        <strain evidence="3">CtK6s94</strain>
    </source>
</reference>
<dbReference type="SUPFAM" id="SSF47413">
    <property type="entry name" value="lambda repressor-like DNA-binding domains"/>
    <property type="match status" value="1"/>
</dbReference>
<dbReference type="CDD" id="cd00093">
    <property type="entry name" value="HTH_XRE"/>
    <property type="match status" value="1"/>
</dbReference>
<sequence length="108" mass="12428">MFGGYTLYFKNEEASGLLRVLLENCQVKGKDLAAERVRRDFTQMAVARKIGVSRQHYNKVERGTNKLSIQAWIALADLFNFDVSDIIKLLVLPENPYKITVPIDRRNQ</sequence>
<organism evidence="3">
    <name type="scientific">virus sp. ctK6s94</name>
    <dbReference type="NCBI Taxonomy" id="2826798"/>
    <lineage>
        <taxon>Viruses</taxon>
    </lineage>
</organism>
<dbReference type="InterPro" id="IPR010982">
    <property type="entry name" value="Lambda_DNA-bd_dom_sf"/>
</dbReference>
<accession>A0A8S5MFR9</accession>
<dbReference type="SMART" id="SM00530">
    <property type="entry name" value="HTH_XRE"/>
    <property type="match status" value="1"/>
</dbReference>
<dbReference type="Gene3D" id="1.10.260.40">
    <property type="entry name" value="lambda repressor-like DNA-binding domains"/>
    <property type="match status" value="1"/>
</dbReference>
<keyword evidence="1" id="KW-0238">DNA-binding</keyword>
<protein>
    <submittedName>
        <fullName evidence="3">Helix-turn-helix XRE-family like protein</fullName>
    </submittedName>
</protein>
<dbReference type="Pfam" id="PF01381">
    <property type="entry name" value="HTH_3"/>
    <property type="match status" value="1"/>
</dbReference>
<feature type="domain" description="HTH cro/C1-type" evidence="2">
    <location>
        <begin position="32"/>
        <end position="86"/>
    </location>
</feature>
<name>A0A8S5MFR9_9VIRU</name>
<dbReference type="EMBL" id="BK014891">
    <property type="protein sequence ID" value="DAD80911.1"/>
    <property type="molecule type" value="Genomic_DNA"/>
</dbReference>
<dbReference type="GO" id="GO:0003677">
    <property type="term" value="F:DNA binding"/>
    <property type="evidence" value="ECO:0007669"/>
    <property type="project" value="UniProtKB-KW"/>
</dbReference>
<evidence type="ECO:0000313" key="3">
    <source>
        <dbReference type="EMBL" id="DAD80911.1"/>
    </source>
</evidence>
<proteinExistence type="predicted"/>
<dbReference type="PROSITE" id="PS50943">
    <property type="entry name" value="HTH_CROC1"/>
    <property type="match status" value="1"/>
</dbReference>